<dbReference type="RefSeq" id="WP_027842328.1">
    <property type="nucleotide sequence ID" value="NZ_LMTZ01000101.1"/>
</dbReference>
<dbReference type="CDD" id="cd01146">
    <property type="entry name" value="FhuD"/>
    <property type="match status" value="1"/>
</dbReference>
<keyword evidence="5" id="KW-0175">Coiled coil</keyword>
<gene>
    <name evidence="7" type="ORF">BC008_23735</name>
</gene>
<dbReference type="PANTHER" id="PTHR30532">
    <property type="entry name" value="IRON III DICITRATE-BINDING PERIPLASMIC PROTEIN"/>
    <property type="match status" value="1"/>
</dbReference>
<proteinExistence type="inferred from homology"/>
<evidence type="ECO:0000256" key="2">
    <source>
        <dbReference type="ARBA" id="ARBA00008814"/>
    </source>
</evidence>
<protein>
    <submittedName>
        <fullName evidence="7">Iron siderophore-binding protein</fullName>
    </submittedName>
</protein>
<reference evidence="7 8" key="1">
    <citation type="journal article" date="2015" name="Genome Announc.">
        <title>Draft Genome of the Euendolithic (true boring) Cyanobacterium Mastigocoleus testarum strain BC008.</title>
        <authorList>
            <person name="Guida B.S."/>
            <person name="Garcia-Pichel F."/>
        </authorList>
    </citation>
    <scope>NUCLEOTIDE SEQUENCE [LARGE SCALE GENOMIC DNA]</scope>
    <source>
        <strain evidence="7 8">BC008</strain>
    </source>
</reference>
<name>A0A0V7ZNZ9_9CYAN</name>
<dbReference type="Gene3D" id="3.40.50.1980">
    <property type="entry name" value="Nitrogenase molybdenum iron protein domain"/>
    <property type="match status" value="2"/>
</dbReference>
<evidence type="ECO:0000256" key="3">
    <source>
        <dbReference type="ARBA" id="ARBA00022448"/>
    </source>
</evidence>
<keyword evidence="8" id="KW-1185">Reference proteome</keyword>
<dbReference type="PROSITE" id="PS50983">
    <property type="entry name" value="FE_B12_PBP"/>
    <property type="match status" value="1"/>
</dbReference>
<comment type="similarity">
    <text evidence="2">Belongs to the bacterial solute-binding protein 8 family.</text>
</comment>
<evidence type="ECO:0000313" key="7">
    <source>
        <dbReference type="EMBL" id="KST65990.1"/>
    </source>
</evidence>
<dbReference type="InterPro" id="IPR002491">
    <property type="entry name" value="ABC_transptr_periplasmic_BD"/>
</dbReference>
<organism evidence="7 8">
    <name type="scientific">Mastigocoleus testarum BC008</name>
    <dbReference type="NCBI Taxonomy" id="371196"/>
    <lineage>
        <taxon>Bacteria</taxon>
        <taxon>Bacillati</taxon>
        <taxon>Cyanobacteriota</taxon>
        <taxon>Cyanophyceae</taxon>
        <taxon>Nostocales</taxon>
        <taxon>Hapalosiphonaceae</taxon>
        <taxon>Mastigocoleus</taxon>
    </lineage>
</organism>
<keyword evidence="4" id="KW-0732">Signal</keyword>
<dbReference type="GO" id="GO:0030288">
    <property type="term" value="C:outer membrane-bounded periplasmic space"/>
    <property type="evidence" value="ECO:0007669"/>
    <property type="project" value="TreeGrafter"/>
</dbReference>
<keyword evidence="3" id="KW-0813">Transport</keyword>
<dbReference type="Pfam" id="PF01497">
    <property type="entry name" value="Peripla_BP_2"/>
    <property type="match status" value="1"/>
</dbReference>
<evidence type="ECO:0000256" key="5">
    <source>
        <dbReference type="SAM" id="Coils"/>
    </source>
</evidence>
<dbReference type="SUPFAM" id="SSF53807">
    <property type="entry name" value="Helical backbone' metal receptor"/>
    <property type="match status" value="1"/>
</dbReference>
<dbReference type="InterPro" id="IPR051313">
    <property type="entry name" value="Bact_iron-sidero_bind"/>
</dbReference>
<feature type="domain" description="Fe/B12 periplasmic-binding" evidence="6">
    <location>
        <begin position="63"/>
        <end position="329"/>
    </location>
</feature>
<dbReference type="GO" id="GO:1901678">
    <property type="term" value="P:iron coordination entity transport"/>
    <property type="evidence" value="ECO:0007669"/>
    <property type="project" value="UniProtKB-ARBA"/>
</dbReference>
<dbReference type="Proteomes" id="UP000053372">
    <property type="component" value="Unassembled WGS sequence"/>
</dbReference>
<comment type="subcellular location">
    <subcellularLocation>
        <location evidence="1">Cell envelope</location>
    </subcellularLocation>
</comment>
<sequence>MKNRLYRYLKLFLILSLPFLLITAFYSQVTQKVDTPNTQLAISDCRVVVSQLGKTCVPLQPERIIVTDEVALDAVLGLGLKPVATAEANLVSNEGAHLTGKLEGVTSLGKRSQTNVERMVKLHPDLIVGFFMNSQNYGLFPQIAPTIKLDVKYVKGTWKDSLLEIAEVLGRTKEAENAIANYQQRIIKLRKAIEHKFGKIEVSVTRFYGGRKNLPQFDTVFSFSGGILQELGLSVPPEQIELTTDPDTFSVPVSLERIDLLDADVLFVMLDPGAEENFKRYQESPLWQKLNVVQNKRVYTVDSSYWWLGNILAANAILDDLNKYLINTPDQN</sequence>
<evidence type="ECO:0000313" key="8">
    <source>
        <dbReference type="Proteomes" id="UP000053372"/>
    </source>
</evidence>
<dbReference type="PANTHER" id="PTHR30532:SF25">
    <property type="entry name" value="IRON(III) DICITRATE-BINDING PERIPLASMIC PROTEIN"/>
    <property type="match status" value="1"/>
</dbReference>
<dbReference type="AlphaFoldDB" id="A0A0V7ZNZ9"/>
<comment type="caution">
    <text evidence="7">The sequence shown here is derived from an EMBL/GenBank/DDBJ whole genome shotgun (WGS) entry which is preliminary data.</text>
</comment>
<dbReference type="OrthoDB" id="425173at2"/>
<evidence type="ECO:0000256" key="4">
    <source>
        <dbReference type="ARBA" id="ARBA00022729"/>
    </source>
</evidence>
<evidence type="ECO:0000256" key="1">
    <source>
        <dbReference type="ARBA" id="ARBA00004196"/>
    </source>
</evidence>
<feature type="coiled-coil region" evidence="5">
    <location>
        <begin position="165"/>
        <end position="192"/>
    </location>
</feature>
<evidence type="ECO:0000259" key="6">
    <source>
        <dbReference type="PROSITE" id="PS50983"/>
    </source>
</evidence>
<dbReference type="EMBL" id="LMTZ01000101">
    <property type="protein sequence ID" value="KST65990.1"/>
    <property type="molecule type" value="Genomic_DNA"/>
</dbReference>
<accession>A0A0V7ZNZ9</accession>